<name>A0A2P5I8V1_DIAHE</name>
<sequence>MKKKGSANSYAPITEALGCSSTDMQSTHPMRPDGAHHEERLQRVAKGRRGLQSGSDVPQPYNKARHVAASGCQPTRSQ</sequence>
<protein>
    <submittedName>
        <fullName evidence="2">Uncharacterized protein</fullName>
    </submittedName>
</protein>
<accession>A0A2P5I8V1</accession>
<evidence type="ECO:0000313" key="2">
    <source>
        <dbReference type="EMBL" id="POS78926.1"/>
    </source>
</evidence>
<reference evidence="2" key="1">
    <citation type="submission" date="2017-09" db="EMBL/GenBank/DDBJ databases">
        <title>Polyketide synthases of a Diaporthe helianthi virulent isolate.</title>
        <authorList>
            <person name="Baroncelli R."/>
        </authorList>
    </citation>
    <scope>NUCLEOTIDE SEQUENCE [LARGE SCALE GENOMIC DNA]</scope>
    <source>
        <strain evidence="2">7/96</strain>
    </source>
</reference>
<proteinExistence type="predicted"/>
<dbReference type="InParanoid" id="A0A2P5I8V1"/>
<evidence type="ECO:0000313" key="3">
    <source>
        <dbReference type="Proteomes" id="UP000094444"/>
    </source>
</evidence>
<feature type="region of interest" description="Disordered" evidence="1">
    <location>
        <begin position="1"/>
        <end position="78"/>
    </location>
</feature>
<comment type="caution">
    <text evidence="2">The sequence shown here is derived from an EMBL/GenBank/DDBJ whole genome shotgun (WGS) entry which is preliminary data.</text>
</comment>
<dbReference type="EMBL" id="MAVT02000149">
    <property type="protein sequence ID" value="POS78926.1"/>
    <property type="molecule type" value="Genomic_DNA"/>
</dbReference>
<keyword evidence="3" id="KW-1185">Reference proteome</keyword>
<organism evidence="2 3">
    <name type="scientific">Diaporthe helianthi</name>
    <dbReference type="NCBI Taxonomy" id="158607"/>
    <lineage>
        <taxon>Eukaryota</taxon>
        <taxon>Fungi</taxon>
        <taxon>Dikarya</taxon>
        <taxon>Ascomycota</taxon>
        <taxon>Pezizomycotina</taxon>
        <taxon>Sordariomycetes</taxon>
        <taxon>Sordariomycetidae</taxon>
        <taxon>Diaporthales</taxon>
        <taxon>Diaporthaceae</taxon>
        <taxon>Diaporthe</taxon>
    </lineage>
</organism>
<dbReference type="Proteomes" id="UP000094444">
    <property type="component" value="Unassembled WGS sequence"/>
</dbReference>
<gene>
    <name evidence="2" type="ORF">DHEL01_v202668</name>
</gene>
<feature type="compositionally biased region" description="Polar residues" evidence="1">
    <location>
        <begin position="19"/>
        <end position="28"/>
    </location>
</feature>
<feature type="compositionally biased region" description="Basic and acidic residues" evidence="1">
    <location>
        <begin position="30"/>
        <end position="42"/>
    </location>
</feature>
<dbReference type="AlphaFoldDB" id="A0A2P5I8V1"/>
<feature type="compositionally biased region" description="Polar residues" evidence="1">
    <location>
        <begin position="1"/>
        <end position="11"/>
    </location>
</feature>
<evidence type="ECO:0000256" key="1">
    <source>
        <dbReference type="SAM" id="MobiDB-lite"/>
    </source>
</evidence>